<dbReference type="AlphaFoldDB" id="A0A917LTE7"/>
<evidence type="ECO:0000313" key="7">
    <source>
        <dbReference type="Proteomes" id="UP000627715"/>
    </source>
</evidence>
<evidence type="ECO:0000256" key="3">
    <source>
        <dbReference type="ARBA" id="ARBA00022989"/>
    </source>
</evidence>
<dbReference type="GO" id="GO:0097347">
    <property type="term" value="C:TAM protein secretion complex"/>
    <property type="evidence" value="ECO:0007669"/>
    <property type="project" value="TreeGrafter"/>
</dbReference>
<protein>
    <submittedName>
        <fullName evidence="6">Translocation/assembly module TamB</fullName>
    </submittedName>
</protein>
<gene>
    <name evidence="6" type="primary">ytfN</name>
    <name evidence="6" type="ORF">GCM10011403_09300</name>
</gene>
<evidence type="ECO:0000313" key="6">
    <source>
        <dbReference type="EMBL" id="GGG54304.1"/>
    </source>
</evidence>
<keyword evidence="2" id="KW-0812">Transmembrane</keyword>
<comment type="subcellular location">
    <subcellularLocation>
        <location evidence="1">Membrane</location>
        <topology evidence="1">Single-pass membrane protein</topology>
    </subcellularLocation>
</comment>
<keyword evidence="4" id="KW-0472">Membrane</keyword>
<evidence type="ECO:0000259" key="5">
    <source>
        <dbReference type="Pfam" id="PF04357"/>
    </source>
</evidence>
<reference evidence="6" key="1">
    <citation type="journal article" date="2014" name="Int. J. Syst. Evol. Microbiol.">
        <title>Complete genome sequence of Corynebacterium casei LMG S-19264T (=DSM 44701T), isolated from a smear-ripened cheese.</title>
        <authorList>
            <consortium name="US DOE Joint Genome Institute (JGI-PGF)"/>
            <person name="Walter F."/>
            <person name="Albersmeier A."/>
            <person name="Kalinowski J."/>
            <person name="Ruckert C."/>
        </authorList>
    </citation>
    <scope>NUCLEOTIDE SEQUENCE</scope>
    <source>
        <strain evidence="6">CGMCC 1.15425</strain>
    </source>
</reference>
<name>A0A917LTE7_9GAMM</name>
<dbReference type="GO" id="GO:0009306">
    <property type="term" value="P:protein secretion"/>
    <property type="evidence" value="ECO:0007669"/>
    <property type="project" value="InterPro"/>
</dbReference>
<reference evidence="6" key="2">
    <citation type="submission" date="2020-09" db="EMBL/GenBank/DDBJ databases">
        <authorList>
            <person name="Sun Q."/>
            <person name="Zhou Y."/>
        </authorList>
    </citation>
    <scope>NUCLEOTIDE SEQUENCE</scope>
    <source>
        <strain evidence="6">CGMCC 1.15425</strain>
    </source>
</reference>
<dbReference type="EMBL" id="BMIY01000004">
    <property type="protein sequence ID" value="GGG54304.1"/>
    <property type="molecule type" value="Genomic_DNA"/>
</dbReference>
<evidence type="ECO:0000256" key="1">
    <source>
        <dbReference type="ARBA" id="ARBA00004167"/>
    </source>
</evidence>
<dbReference type="InterPro" id="IPR007452">
    <property type="entry name" value="TamB_C"/>
</dbReference>
<proteinExistence type="predicted"/>
<evidence type="ECO:0000256" key="4">
    <source>
        <dbReference type="ARBA" id="ARBA00023136"/>
    </source>
</evidence>
<dbReference type="PANTHER" id="PTHR36985">
    <property type="entry name" value="TRANSLOCATION AND ASSEMBLY MODULE SUBUNIT TAMB"/>
    <property type="match status" value="1"/>
</dbReference>
<evidence type="ECO:0000256" key="2">
    <source>
        <dbReference type="ARBA" id="ARBA00022692"/>
    </source>
</evidence>
<keyword evidence="3" id="KW-1133">Transmembrane helix</keyword>
<dbReference type="GO" id="GO:0005886">
    <property type="term" value="C:plasma membrane"/>
    <property type="evidence" value="ECO:0007669"/>
    <property type="project" value="InterPro"/>
</dbReference>
<dbReference type="Proteomes" id="UP000627715">
    <property type="component" value="Unassembled WGS sequence"/>
</dbReference>
<sequence>MAAIITFSGILATNSGSQWLLGRISSLVNSESQTFNYDQADGSFLRGLNLHGVYFENATTAAQVEQLHSRWNPITLLDGEFVLESLRVAGLQLTLTENPNPPPPGPPLVLEELLSSILPLPIGIQLNNIRLDGANITQNGTDFALNSLTFNASLFGRQAEISNLAFEIPEASLNGDISATLRRPYSVEAILNWQYQEDISDTIAAPEGTLELSGNLDTLTLVHQLSGPAELNSNGSVELGLARFLNAETDTINPNLDLTHTLSPMTVPGAEQLAINSFTLTTQGTPDNLGLNANASVDAAINDSLNIQSDIRTQAFLRGSHLDIDSLALETESGQVLIDGRVDWSDAVTINANYSIEDSAPGSYLALEDSGIALENLQSRGQVEVIMPPSGDMNLSLQVPELRVMVNDRVIAGSSALSFDGNRWQLSQFRLNSDDSHIDIQAEMNSDQTIQAAGVINIPDLSAFHPAIAGTIEANANISGNMDAPVIDLDLLASQVQFQDIVIPELTIVGQNRAGMNELELRSGQIQVPVAETTETINDVMLRLRGQPSAHNMLLRVDSSLGEIRINADGELADGGWQGRLLSSVIDTPLGEWQQQYGSQLQFSSTLSRIDDLCWQTQSASLCLSASLEDGDQLAASWQLTEYSLNNFNRIEAERAIDNALPEPRLVDAAEPSNAASSTQQRLPWPLPSNLAVNGTISINGEASGSISDFSTLRLTTQISSQAGDLYMLGESVEEEEIITSINQFRWPSLDVNAELEDGRWLLQSELQFYQADVEQPDNTQQAMRGRITTDLSMDSDQSLGGNLQLAFDDLGWVEALAPQVSAVNGQLQGRIDVSGNMEQPVLATDIELSDTRFNVPAAGLSISDVNASIFSEDSRQFSINLGMRSGDGQLEINGSLIDPFLESRELSLEINGDDVSVVNLDTLSATASPHVTVLASQQAIDISGEIEIPMVDLTVAELPESAVDVSRDAVIVAQPEEREIDNTATTETSSLAGIPLTSSLVVRLGDNVHVSGFGLNARLEGELDITQRAQATPVAYGELGLASGELEVYGRTLYIEQGKLLFMGSFDNPALDIRAIREVEDMRVGVQINGTARNMRSTLFSTPTLPEGDILAVMITGRPIAEIGSEQDGNALIGAATSLGIRQTEGIVNQIQSQLGLDALSINSSGDTSDSSLMLGKYITPRIFIRYAVGLFETENSLAIDYTMTERIKLQATSGESQSIDVTYTVEQ</sequence>
<organism evidence="6 7">
    <name type="scientific">Pseudohongiella nitratireducens</name>
    <dbReference type="NCBI Taxonomy" id="1768907"/>
    <lineage>
        <taxon>Bacteria</taxon>
        <taxon>Pseudomonadati</taxon>
        <taxon>Pseudomonadota</taxon>
        <taxon>Gammaproteobacteria</taxon>
        <taxon>Pseudomonadales</taxon>
        <taxon>Pseudohongiellaceae</taxon>
        <taxon>Pseudohongiella</taxon>
    </lineage>
</organism>
<keyword evidence="7" id="KW-1185">Reference proteome</keyword>
<dbReference type="PANTHER" id="PTHR36985:SF1">
    <property type="entry name" value="TRANSLOCATION AND ASSEMBLY MODULE SUBUNIT TAMB"/>
    <property type="match status" value="1"/>
</dbReference>
<feature type="domain" description="Translocation and assembly module TamB C-terminal" evidence="5">
    <location>
        <begin position="885"/>
        <end position="1228"/>
    </location>
</feature>
<dbReference type="Pfam" id="PF04357">
    <property type="entry name" value="TamB"/>
    <property type="match status" value="1"/>
</dbReference>
<comment type="caution">
    <text evidence="6">The sequence shown here is derived from an EMBL/GenBank/DDBJ whole genome shotgun (WGS) entry which is preliminary data.</text>
</comment>
<accession>A0A917LTE7</accession>